<evidence type="ECO:0000313" key="2">
    <source>
        <dbReference type="Proteomes" id="UP001217918"/>
    </source>
</evidence>
<gene>
    <name evidence="1" type="ORF">P8C59_005990</name>
</gene>
<dbReference type="Proteomes" id="UP001217918">
    <property type="component" value="Unassembled WGS sequence"/>
</dbReference>
<dbReference type="EMBL" id="JAQQPM010000005">
    <property type="protein sequence ID" value="KAK2071579.1"/>
    <property type="molecule type" value="Genomic_DNA"/>
</dbReference>
<comment type="caution">
    <text evidence="1">The sequence shown here is derived from an EMBL/GenBank/DDBJ whole genome shotgun (WGS) entry which is preliminary data.</text>
</comment>
<reference evidence="1" key="1">
    <citation type="journal article" date="2023" name="Mol. Plant Microbe Interact.">
        <title>Elucidating the Obligate Nature and Biological Capacity of an Invasive Fungal Corn Pathogen.</title>
        <authorList>
            <person name="MacCready J.S."/>
            <person name="Roggenkamp E.M."/>
            <person name="Gdanetz K."/>
            <person name="Chilvers M.I."/>
        </authorList>
    </citation>
    <scope>NUCLEOTIDE SEQUENCE</scope>
    <source>
        <strain evidence="1">PM02</strain>
    </source>
</reference>
<proteinExistence type="predicted"/>
<sequence length="66" mass="7423">MSRVSDFPPPLTGSIQLKANNEVLKAARYDAEERCPVWSHCPCTYNTRLSVNSTRGKFAQNSKTHL</sequence>
<organism evidence="1 2">
    <name type="scientific">Phyllachora maydis</name>
    <dbReference type="NCBI Taxonomy" id="1825666"/>
    <lineage>
        <taxon>Eukaryota</taxon>
        <taxon>Fungi</taxon>
        <taxon>Dikarya</taxon>
        <taxon>Ascomycota</taxon>
        <taxon>Pezizomycotina</taxon>
        <taxon>Sordariomycetes</taxon>
        <taxon>Sordariomycetidae</taxon>
        <taxon>Phyllachorales</taxon>
        <taxon>Phyllachoraceae</taxon>
        <taxon>Phyllachora</taxon>
    </lineage>
</organism>
<evidence type="ECO:0000313" key="1">
    <source>
        <dbReference type="EMBL" id="KAK2071579.1"/>
    </source>
</evidence>
<accession>A0AAD9MC25</accession>
<dbReference type="AlphaFoldDB" id="A0AAD9MC25"/>
<protein>
    <submittedName>
        <fullName evidence="1">Uncharacterized protein</fullName>
    </submittedName>
</protein>
<keyword evidence="2" id="KW-1185">Reference proteome</keyword>
<name>A0AAD9MC25_9PEZI</name>